<dbReference type="AlphaFoldDB" id="A0A6J7EGC2"/>
<accession>A0A6J7EGC2</accession>
<dbReference type="EMBL" id="CAFBLP010000040">
    <property type="protein sequence ID" value="CAB4882392.1"/>
    <property type="molecule type" value="Genomic_DNA"/>
</dbReference>
<gene>
    <name evidence="2" type="ORF">UFOPK3376_01669</name>
</gene>
<dbReference type="PANTHER" id="PTHR36151:SF3">
    <property type="entry name" value="ER-BOUND OXYGENASE MPAB_MPAB'_RUBBER OXYGENASE CATALYTIC DOMAIN-CONTAINING PROTEIN"/>
    <property type="match status" value="1"/>
</dbReference>
<protein>
    <submittedName>
        <fullName evidence="2">Unannotated protein</fullName>
    </submittedName>
</protein>
<evidence type="ECO:0000259" key="1">
    <source>
        <dbReference type="Pfam" id="PF09995"/>
    </source>
</evidence>
<dbReference type="PANTHER" id="PTHR36151">
    <property type="entry name" value="BLR2777 PROTEIN"/>
    <property type="match status" value="1"/>
</dbReference>
<dbReference type="Pfam" id="PF09995">
    <property type="entry name" value="MPAB_Lcp_cat"/>
    <property type="match status" value="1"/>
</dbReference>
<feature type="domain" description="ER-bound oxygenase mpaB/mpaB'/Rubber oxygenase catalytic" evidence="1">
    <location>
        <begin position="49"/>
        <end position="269"/>
    </location>
</feature>
<organism evidence="2">
    <name type="scientific">freshwater metagenome</name>
    <dbReference type="NCBI Taxonomy" id="449393"/>
    <lineage>
        <taxon>unclassified sequences</taxon>
        <taxon>metagenomes</taxon>
        <taxon>ecological metagenomes</taxon>
    </lineage>
</organism>
<sequence>MSAPLEPARAWLAAQIKSRVIGADAEDKGAEIFGAPGPRWFGDDSPIQRVHGDASMFIGGLRALLLQSLHPLAMAGVAQHSDYRADPWGRLQRTAEFVATTTFGPIDRAEQAIAVVKRVHTRVVGVASDGRSYSANDPHLLHWVHIVEIDSFLSAYQRYGQQPLTPAEADRYVSDAALVARKLGVIDPPTTRAALRSHLQSFRPELRSTREARDAARFLLIEPPLPLAARPAYLALSAAAVALLPFWTRWPLRVPLLPIGERLVIGPSGAAVTNVIRWCMRPDNDATTTRTVS</sequence>
<dbReference type="InterPro" id="IPR018713">
    <property type="entry name" value="MPAB/Lcp_cat_dom"/>
</dbReference>
<proteinExistence type="predicted"/>
<evidence type="ECO:0000313" key="2">
    <source>
        <dbReference type="EMBL" id="CAB4882392.1"/>
    </source>
</evidence>
<dbReference type="GO" id="GO:0016491">
    <property type="term" value="F:oxidoreductase activity"/>
    <property type="evidence" value="ECO:0007669"/>
    <property type="project" value="InterPro"/>
</dbReference>
<reference evidence="2" key="1">
    <citation type="submission" date="2020-05" db="EMBL/GenBank/DDBJ databases">
        <authorList>
            <person name="Chiriac C."/>
            <person name="Salcher M."/>
            <person name="Ghai R."/>
            <person name="Kavagutti S V."/>
        </authorList>
    </citation>
    <scope>NUCLEOTIDE SEQUENCE</scope>
</reference>
<name>A0A6J7EGC2_9ZZZZ</name>